<dbReference type="KEGG" id="csd:Clst_2089"/>
<feature type="binding site" evidence="7">
    <location>
        <position position="103"/>
    </location>
    <ligand>
        <name>S-adenosyl-L-methionine</name>
        <dbReference type="ChEBI" id="CHEBI:59789"/>
    </ligand>
</feature>
<reference evidence="8 9" key="1">
    <citation type="journal article" date="2013" name="Genome Announc.">
        <title>Complete genome sequence of Clostridium stercorarium subsp. stercorarium strain DSM 8532, a thermophilic degrader of plant cell wall fibers.</title>
        <authorList>
            <person name="Poehlein A."/>
            <person name="Zverlov V.V."/>
            <person name="Daniel R."/>
            <person name="Schwarz W.H."/>
            <person name="Liebl W."/>
        </authorList>
    </citation>
    <scope>NUCLEOTIDE SEQUENCE [LARGE SCALE GENOMIC DNA]</scope>
    <source>
        <strain evidence="9">ATCC 35414 / DSM 8532 / NCIMB 11754</strain>
    </source>
</reference>
<proteinExistence type="inferred from homology"/>
<comment type="catalytic activity">
    <reaction evidence="7">
        <text>cytidine(1402) in 16S rRNA + S-adenosyl-L-methionine = N(4)-methylcytidine(1402) in 16S rRNA + S-adenosyl-L-homocysteine + H(+)</text>
        <dbReference type="Rhea" id="RHEA:42928"/>
        <dbReference type="Rhea" id="RHEA-COMP:10286"/>
        <dbReference type="Rhea" id="RHEA-COMP:10287"/>
        <dbReference type="ChEBI" id="CHEBI:15378"/>
        <dbReference type="ChEBI" id="CHEBI:57856"/>
        <dbReference type="ChEBI" id="CHEBI:59789"/>
        <dbReference type="ChEBI" id="CHEBI:74506"/>
        <dbReference type="ChEBI" id="CHEBI:82748"/>
        <dbReference type="EC" id="2.1.1.199"/>
    </reaction>
</comment>
<dbReference type="STRING" id="1121335.Cst_c21850"/>
<name>L7VR68_THES1</name>
<dbReference type="SUPFAM" id="SSF81799">
    <property type="entry name" value="Putative methyltransferase TM0872, insert domain"/>
    <property type="match status" value="1"/>
</dbReference>
<accession>L7VR68</accession>
<dbReference type="Gene3D" id="3.40.50.150">
    <property type="entry name" value="Vaccinia Virus protein VP39"/>
    <property type="match status" value="1"/>
</dbReference>
<dbReference type="Proteomes" id="UP000011220">
    <property type="component" value="Chromosome"/>
</dbReference>
<feature type="binding site" evidence="7">
    <location>
        <position position="53"/>
    </location>
    <ligand>
        <name>S-adenosyl-L-methionine</name>
        <dbReference type="ChEBI" id="CHEBI:59789"/>
    </ligand>
</feature>
<keyword evidence="2 7" id="KW-0963">Cytoplasm</keyword>
<dbReference type="FunFam" id="1.10.150.170:FF:000001">
    <property type="entry name" value="Ribosomal RNA small subunit methyltransferase H"/>
    <property type="match status" value="1"/>
</dbReference>
<dbReference type="Pfam" id="PF01795">
    <property type="entry name" value="Methyltransf_5"/>
    <property type="match status" value="1"/>
</dbReference>
<evidence type="ECO:0000313" key="9">
    <source>
        <dbReference type="Proteomes" id="UP000011220"/>
    </source>
</evidence>
<dbReference type="RefSeq" id="WP_015359828.1">
    <property type="nucleotide sequence ID" value="NC_020134.1"/>
</dbReference>
<dbReference type="PANTHER" id="PTHR11265:SF0">
    <property type="entry name" value="12S RRNA N4-METHYLCYTIDINE METHYLTRANSFERASE"/>
    <property type="match status" value="1"/>
</dbReference>
<feature type="binding site" evidence="7">
    <location>
        <position position="82"/>
    </location>
    <ligand>
        <name>S-adenosyl-L-methionine</name>
        <dbReference type="ChEBI" id="CHEBI:59789"/>
    </ligand>
</feature>
<dbReference type="EC" id="2.1.1.199" evidence="7"/>
<dbReference type="NCBIfam" id="TIGR00006">
    <property type="entry name" value="16S rRNA (cytosine(1402)-N(4))-methyltransferase RsmH"/>
    <property type="match status" value="1"/>
</dbReference>
<evidence type="ECO:0000256" key="1">
    <source>
        <dbReference type="ARBA" id="ARBA00010396"/>
    </source>
</evidence>
<keyword evidence="9" id="KW-1185">Reference proteome</keyword>
<feature type="binding site" evidence="7">
    <location>
        <position position="110"/>
    </location>
    <ligand>
        <name>S-adenosyl-L-methionine</name>
        <dbReference type="ChEBI" id="CHEBI:59789"/>
    </ligand>
</feature>
<dbReference type="KEGG" id="css:Cst_c21850"/>
<sequence>MEFSHEPVLLKECIEGLNIRPNGIYVDCTVGGAGHSAEILKRLGPKGLLIGIDQDREALEAAEEKLRKTESKAKFIIIHENFENIRQILDEKRINAVDGVLLDLGVSSYQIEAEKRGFRYMDDAPLDMRMNQDSEFTAKELVNTWPKDEIARIIREYGEEKWAARIAEFICKARENQLIETTSQLVDIIKAAIPASARRKEGQHPAKRTFQAIRIAVNRELEVLENALPGIVESLIRGGRLCVITFHSLEDRIVKQFFRNKSGLCKCPPDFPKCVCNPVKQLKIITRKPIVPSEEELKRNHRARSAKLRIAEKL</sequence>
<dbReference type="GO" id="GO:0005737">
    <property type="term" value="C:cytoplasm"/>
    <property type="evidence" value="ECO:0007669"/>
    <property type="project" value="UniProtKB-SubCell"/>
</dbReference>
<dbReference type="InterPro" id="IPR002903">
    <property type="entry name" value="RsmH"/>
</dbReference>
<comment type="subcellular location">
    <subcellularLocation>
        <location evidence="7">Cytoplasm</location>
    </subcellularLocation>
</comment>
<evidence type="ECO:0000256" key="7">
    <source>
        <dbReference type="HAMAP-Rule" id="MF_01007"/>
    </source>
</evidence>
<keyword evidence="6 7" id="KW-0949">S-adenosyl-L-methionine</keyword>
<dbReference type="HAMAP" id="MF_01007">
    <property type="entry name" value="16SrRNA_methyltr_H"/>
    <property type="match status" value="1"/>
</dbReference>
<evidence type="ECO:0000256" key="3">
    <source>
        <dbReference type="ARBA" id="ARBA00022552"/>
    </source>
</evidence>
<keyword evidence="3 7" id="KW-0698">rRNA processing</keyword>
<dbReference type="PATRIC" id="fig|1121335.3.peg.2190"/>
<dbReference type="PIRSF" id="PIRSF004486">
    <property type="entry name" value="MraW"/>
    <property type="match status" value="1"/>
</dbReference>
<protein>
    <recommendedName>
        <fullName evidence="7">Ribosomal RNA small subunit methyltransferase H</fullName>
        <ecNumber evidence="7">2.1.1.199</ecNumber>
    </recommendedName>
    <alternativeName>
        <fullName evidence="7">16S rRNA m(4)C1402 methyltransferase</fullName>
    </alternativeName>
    <alternativeName>
        <fullName evidence="7">rRNA (cytosine-N(4)-)-methyltransferase RsmH</fullName>
    </alternativeName>
</protein>
<dbReference type="Gene3D" id="1.10.150.170">
    <property type="entry name" value="Putative methyltransferase TM0872, insert domain"/>
    <property type="match status" value="1"/>
</dbReference>
<dbReference type="GO" id="GO:0071424">
    <property type="term" value="F:rRNA (cytosine-N4-)-methyltransferase activity"/>
    <property type="evidence" value="ECO:0007669"/>
    <property type="project" value="UniProtKB-UniRule"/>
</dbReference>
<dbReference type="EMBL" id="CP004044">
    <property type="protein sequence ID" value="AGC69149.1"/>
    <property type="molecule type" value="Genomic_DNA"/>
</dbReference>
<comment type="function">
    <text evidence="7">Specifically methylates the N4 position of cytidine in position 1402 (C1402) of 16S rRNA.</text>
</comment>
<dbReference type="SUPFAM" id="SSF53335">
    <property type="entry name" value="S-adenosyl-L-methionine-dependent methyltransferases"/>
    <property type="match status" value="1"/>
</dbReference>
<keyword evidence="4 7" id="KW-0489">Methyltransferase</keyword>
<gene>
    <name evidence="7 8" type="primary">rsmH</name>
    <name evidence="8" type="ordered locus">Cst_c21850</name>
</gene>
<keyword evidence="5 7" id="KW-0808">Transferase</keyword>
<evidence type="ECO:0000256" key="4">
    <source>
        <dbReference type="ARBA" id="ARBA00022603"/>
    </source>
</evidence>
<feature type="binding site" evidence="7">
    <location>
        <begin position="33"/>
        <end position="35"/>
    </location>
    <ligand>
        <name>S-adenosyl-L-methionine</name>
        <dbReference type="ChEBI" id="CHEBI:59789"/>
    </ligand>
</feature>
<evidence type="ECO:0000256" key="5">
    <source>
        <dbReference type="ARBA" id="ARBA00022679"/>
    </source>
</evidence>
<dbReference type="AlphaFoldDB" id="L7VR68"/>
<dbReference type="PANTHER" id="PTHR11265">
    <property type="entry name" value="S-ADENOSYL-METHYLTRANSFERASE MRAW"/>
    <property type="match status" value="1"/>
</dbReference>
<organism evidence="8 9">
    <name type="scientific">Thermoclostridium stercorarium (strain ATCC 35414 / DSM 8532 / NCIMB 11754)</name>
    <name type="common">Clostridium stercorarium</name>
    <dbReference type="NCBI Taxonomy" id="1121335"/>
    <lineage>
        <taxon>Bacteria</taxon>
        <taxon>Bacillati</taxon>
        <taxon>Bacillota</taxon>
        <taxon>Clostridia</taxon>
        <taxon>Eubacteriales</taxon>
        <taxon>Oscillospiraceae</taxon>
        <taxon>Thermoclostridium</taxon>
    </lineage>
</organism>
<evidence type="ECO:0000256" key="6">
    <source>
        <dbReference type="ARBA" id="ARBA00022691"/>
    </source>
</evidence>
<dbReference type="InterPro" id="IPR029063">
    <property type="entry name" value="SAM-dependent_MTases_sf"/>
</dbReference>
<dbReference type="GO" id="GO:0070475">
    <property type="term" value="P:rRNA base methylation"/>
    <property type="evidence" value="ECO:0007669"/>
    <property type="project" value="UniProtKB-UniRule"/>
</dbReference>
<dbReference type="eggNOG" id="COG0275">
    <property type="taxonomic scope" value="Bacteria"/>
</dbReference>
<evidence type="ECO:0000313" key="8">
    <source>
        <dbReference type="EMBL" id="AGC69149.1"/>
    </source>
</evidence>
<comment type="similarity">
    <text evidence="1 7">Belongs to the methyltransferase superfamily. RsmH family.</text>
</comment>
<dbReference type="InterPro" id="IPR023397">
    <property type="entry name" value="SAM-dep_MeTrfase_MraW_recog"/>
</dbReference>
<evidence type="ECO:0000256" key="2">
    <source>
        <dbReference type="ARBA" id="ARBA00022490"/>
    </source>
</evidence>